<dbReference type="CDD" id="cd17536">
    <property type="entry name" value="REC_YesN-like"/>
    <property type="match status" value="1"/>
</dbReference>
<protein>
    <recommendedName>
        <fullName evidence="2">Stage 0 sporulation protein A homolog</fullName>
    </recommendedName>
</protein>
<dbReference type="EMBL" id="JAGGJZ010000016">
    <property type="protein sequence ID" value="MBP1890886.1"/>
    <property type="molecule type" value="Genomic_DNA"/>
</dbReference>
<evidence type="ECO:0000256" key="4">
    <source>
        <dbReference type="ARBA" id="ARBA00022553"/>
    </source>
</evidence>
<dbReference type="Gene3D" id="3.40.50.2300">
    <property type="match status" value="1"/>
</dbReference>
<keyword evidence="3" id="KW-0963">Cytoplasm</keyword>
<evidence type="ECO:0000256" key="10">
    <source>
        <dbReference type="PROSITE-ProRule" id="PRU00169"/>
    </source>
</evidence>
<dbReference type="Gene3D" id="1.10.10.60">
    <property type="entry name" value="Homeodomain-like"/>
    <property type="match status" value="2"/>
</dbReference>
<dbReference type="InterPro" id="IPR018060">
    <property type="entry name" value="HTH_AraC"/>
</dbReference>
<keyword evidence="14" id="KW-1185">Reference proteome</keyword>
<dbReference type="SMART" id="SM00448">
    <property type="entry name" value="REC"/>
    <property type="match status" value="1"/>
</dbReference>
<proteinExistence type="predicted"/>
<evidence type="ECO:0000256" key="3">
    <source>
        <dbReference type="ARBA" id="ARBA00022490"/>
    </source>
</evidence>
<evidence type="ECO:0000259" key="11">
    <source>
        <dbReference type="PROSITE" id="PS01124"/>
    </source>
</evidence>
<organism evidence="13 14">
    <name type="scientific">Clostridium moniliforme</name>
    <dbReference type="NCBI Taxonomy" id="39489"/>
    <lineage>
        <taxon>Bacteria</taxon>
        <taxon>Bacillati</taxon>
        <taxon>Bacillota</taxon>
        <taxon>Clostridia</taxon>
        <taxon>Eubacteriales</taxon>
        <taxon>Clostridiaceae</taxon>
        <taxon>Clostridium</taxon>
    </lineage>
</organism>
<evidence type="ECO:0000256" key="2">
    <source>
        <dbReference type="ARBA" id="ARBA00018672"/>
    </source>
</evidence>
<feature type="domain" description="Response regulatory" evidence="12">
    <location>
        <begin position="3"/>
        <end position="120"/>
    </location>
</feature>
<keyword evidence="4 10" id="KW-0597">Phosphoprotein</keyword>
<comment type="subcellular location">
    <subcellularLocation>
        <location evidence="1">Cytoplasm</location>
    </subcellularLocation>
</comment>
<evidence type="ECO:0000259" key="12">
    <source>
        <dbReference type="PROSITE" id="PS50110"/>
    </source>
</evidence>
<evidence type="ECO:0000256" key="1">
    <source>
        <dbReference type="ARBA" id="ARBA00004496"/>
    </source>
</evidence>
<sequence>MKKVLLVDDEIYSLRGMEMLIPWEKLNCSICGVASDSVEAINIAKKEQPNIIVTDINMPGINGLDMIEKIREDVPKAQGIVITGYDDFKYAIRAIKLNVIDFILKPINEEELINAVKKAISNLEVHNNVVKTERKLLDIMRGETDLNDIKNYFSKEDICILLLDINRKDEVLIQKIINEVKNLLENSKITNSYKYYVVKPHNNRIGIVREGNFKYDLDIVEEIQNAILKNIGEETAIAITNTYNIYDIHSCYEEAKNLLLEKFYVGYGSIILNSKERNKYGDKKVIKIINNIDMFINSQNYKIILDNVDELFNELKEFRVDRKKCEGITLDILLRLKNKTNYLNLNSNSIDEINIKDEGITINNLKSIVKEYIKKCLDLKREHIGIIEDRSILKAIDIIEENYMNNILLKDVAKELFLNECYFSRIFKKTIGIGFNEYLTRLRIEKAIKLLKKEKSIKNVSEKVGYTDYRNFSLNFKKYTGYTPREYIKDK</sequence>
<dbReference type="InterPro" id="IPR018062">
    <property type="entry name" value="HTH_AraC-typ_CS"/>
</dbReference>
<keyword evidence="5" id="KW-0902">Two-component regulatory system</keyword>
<evidence type="ECO:0000256" key="7">
    <source>
        <dbReference type="ARBA" id="ARBA00023125"/>
    </source>
</evidence>
<dbReference type="Proteomes" id="UP000783390">
    <property type="component" value="Unassembled WGS sequence"/>
</dbReference>
<dbReference type="SMART" id="SM00342">
    <property type="entry name" value="HTH_ARAC"/>
    <property type="match status" value="1"/>
</dbReference>
<feature type="domain" description="HTH araC/xylS-type" evidence="11">
    <location>
        <begin position="393"/>
        <end position="490"/>
    </location>
</feature>
<dbReference type="PANTHER" id="PTHR42713:SF3">
    <property type="entry name" value="TRANSCRIPTIONAL REGULATORY PROTEIN HPTR"/>
    <property type="match status" value="1"/>
</dbReference>
<dbReference type="SUPFAM" id="SSF52172">
    <property type="entry name" value="CheY-like"/>
    <property type="match status" value="1"/>
</dbReference>
<keyword evidence="6" id="KW-0805">Transcription regulation</keyword>
<gene>
    <name evidence="13" type="ORF">J2Z53_002514</name>
</gene>
<reference evidence="13 14" key="1">
    <citation type="submission" date="2021-03" db="EMBL/GenBank/DDBJ databases">
        <title>Genomic Encyclopedia of Type Strains, Phase IV (KMG-IV): sequencing the most valuable type-strain genomes for metagenomic binning, comparative biology and taxonomic classification.</title>
        <authorList>
            <person name="Goeker M."/>
        </authorList>
    </citation>
    <scope>NUCLEOTIDE SEQUENCE [LARGE SCALE GENOMIC DNA]</scope>
    <source>
        <strain evidence="13 14">DSM 3984</strain>
    </source>
</reference>
<keyword evidence="7" id="KW-0238">DNA-binding</keyword>
<dbReference type="PROSITE" id="PS01124">
    <property type="entry name" value="HTH_ARAC_FAMILY_2"/>
    <property type="match status" value="1"/>
</dbReference>
<evidence type="ECO:0000313" key="14">
    <source>
        <dbReference type="Proteomes" id="UP000783390"/>
    </source>
</evidence>
<dbReference type="Pfam" id="PF00072">
    <property type="entry name" value="Response_reg"/>
    <property type="match status" value="1"/>
</dbReference>
<evidence type="ECO:0000256" key="9">
    <source>
        <dbReference type="ARBA" id="ARBA00024867"/>
    </source>
</evidence>
<dbReference type="SUPFAM" id="SSF46689">
    <property type="entry name" value="Homeodomain-like"/>
    <property type="match status" value="2"/>
</dbReference>
<evidence type="ECO:0000256" key="5">
    <source>
        <dbReference type="ARBA" id="ARBA00023012"/>
    </source>
</evidence>
<dbReference type="PROSITE" id="PS50110">
    <property type="entry name" value="RESPONSE_REGULATORY"/>
    <property type="match status" value="1"/>
</dbReference>
<evidence type="ECO:0000256" key="8">
    <source>
        <dbReference type="ARBA" id="ARBA00023163"/>
    </source>
</evidence>
<dbReference type="PANTHER" id="PTHR42713">
    <property type="entry name" value="HISTIDINE KINASE-RELATED"/>
    <property type="match status" value="1"/>
</dbReference>
<dbReference type="RefSeq" id="WP_209797800.1">
    <property type="nucleotide sequence ID" value="NZ_JAGGJZ010000016.1"/>
</dbReference>
<name>A0ABS4F3S4_9CLOT</name>
<dbReference type="InterPro" id="IPR009057">
    <property type="entry name" value="Homeodomain-like_sf"/>
</dbReference>
<dbReference type="Pfam" id="PF12833">
    <property type="entry name" value="HTH_18"/>
    <property type="match status" value="1"/>
</dbReference>
<dbReference type="PROSITE" id="PS00041">
    <property type="entry name" value="HTH_ARAC_FAMILY_1"/>
    <property type="match status" value="1"/>
</dbReference>
<evidence type="ECO:0000256" key="6">
    <source>
        <dbReference type="ARBA" id="ARBA00023015"/>
    </source>
</evidence>
<dbReference type="InterPro" id="IPR011006">
    <property type="entry name" value="CheY-like_superfamily"/>
</dbReference>
<dbReference type="InterPro" id="IPR051552">
    <property type="entry name" value="HptR"/>
</dbReference>
<evidence type="ECO:0000313" key="13">
    <source>
        <dbReference type="EMBL" id="MBP1890886.1"/>
    </source>
</evidence>
<accession>A0ABS4F3S4</accession>
<comment type="function">
    <text evidence="9">May play the central regulatory role in sporulation. It may be an element of the effector pathway responsible for the activation of sporulation genes in response to nutritional stress. Spo0A may act in concert with spo0H (a sigma factor) to control the expression of some genes that are critical to the sporulation process.</text>
</comment>
<dbReference type="InterPro" id="IPR001789">
    <property type="entry name" value="Sig_transdc_resp-reg_receiver"/>
</dbReference>
<keyword evidence="8" id="KW-0804">Transcription</keyword>
<comment type="caution">
    <text evidence="13">The sequence shown here is derived from an EMBL/GenBank/DDBJ whole genome shotgun (WGS) entry which is preliminary data.</text>
</comment>
<feature type="modified residue" description="4-aspartylphosphate" evidence="10">
    <location>
        <position position="55"/>
    </location>
</feature>